<dbReference type="InterPro" id="IPR027417">
    <property type="entry name" value="P-loop_NTPase"/>
</dbReference>
<dbReference type="PANTHER" id="PTHR43297:SF2">
    <property type="entry name" value="DIPEPTIDE TRANSPORT ATP-BINDING PROTEIN DPPD"/>
    <property type="match status" value="1"/>
</dbReference>
<evidence type="ECO:0000313" key="10">
    <source>
        <dbReference type="Proteomes" id="UP000186040"/>
    </source>
</evidence>
<dbReference type="InterPro" id="IPR003439">
    <property type="entry name" value="ABC_transporter-like_ATP-bd"/>
</dbReference>
<evidence type="ECO:0000256" key="1">
    <source>
        <dbReference type="ARBA" id="ARBA00004202"/>
    </source>
</evidence>
<keyword evidence="7" id="KW-0472">Membrane</keyword>
<dbReference type="InterPro" id="IPR017871">
    <property type="entry name" value="ABC_transporter-like_CS"/>
</dbReference>
<dbReference type="InterPro" id="IPR013563">
    <property type="entry name" value="Oligopep_ABC_C"/>
</dbReference>
<dbReference type="AlphaFoldDB" id="A0A1Q9LCE0"/>
<dbReference type="Gene3D" id="3.40.50.300">
    <property type="entry name" value="P-loop containing nucleotide triphosphate hydrolases"/>
    <property type="match status" value="1"/>
</dbReference>
<dbReference type="CDD" id="cd03257">
    <property type="entry name" value="ABC_NikE_OppD_transporters"/>
    <property type="match status" value="1"/>
</dbReference>
<proteinExistence type="inferred from homology"/>
<dbReference type="STRING" id="1193682.BJP25_01150"/>
<dbReference type="SUPFAM" id="SSF52540">
    <property type="entry name" value="P-loop containing nucleoside triphosphate hydrolases"/>
    <property type="match status" value="1"/>
</dbReference>
<dbReference type="Proteomes" id="UP000186040">
    <property type="component" value="Unassembled WGS sequence"/>
</dbReference>
<dbReference type="Pfam" id="PF00005">
    <property type="entry name" value="ABC_tran"/>
    <property type="match status" value="1"/>
</dbReference>
<keyword evidence="5" id="KW-0547">Nucleotide-binding</keyword>
<dbReference type="Pfam" id="PF08352">
    <property type="entry name" value="oligo_HPY"/>
    <property type="match status" value="1"/>
</dbReference>
<dbReference type="NCBIfam" id="TIGR01727">
    <property type="entry name" value="oligo_HPY"/>
    <property type="match status" value="1"/>
</dbReference>
<reference evidence="9 10" key="1">
    <citation type="submission" date="2016-10" db="EMBL/GenBank/DDBJ databases">
        <title>The Draft Genome Sequence of Actinokineospora bangkokensis 44EHWT reveals the biosynthetic pathway of antifungal compounds Thailandins with unusual extender unit butylmalonyl-CoA.</title>
        <authorList>
            <person name="Greule A."/>
            <person name="Intra B."/>
            <person name="Flemming S."/>
            <person name="Rommel M.G."/>
            <person name="Panbangred W."/>
            <person name="Bechthold A."/>
        </authorList>
    </citation>
    <scope>NUCLEOTIDE SEQUENCE [LARGE SCALE GENOMIC DNA]</scope>
    <source>
        <strain evidence="9 10">44EHW</strain>
    </source>
</reference>
<dbReference type="SMART" id="SM00382">
    <property type="entry name" value="AAA"/>
    <property type="match status" value="1"/>
</dbReference>
<gene>
    <name evidence="9" type="ORF">BJP25_01150</name>
</gene>
<sequence>MSSPFLEVKNLRVHFPTDDGVVKSVDDLSFSVERGKTLGIVGESGSGKSVTSLSVMGLHKQGSADISGQILLDGQDLVGMDPDAVRRLRGKRMAMIFQDPLSAMHPFYTVGAQIVEAYRIHNRVSKSVARKHAIDMLERVGIPNPRSRVDDYPHQFSGGMRQRAMIAMALSCDPELLIADEPTTALDVTVQAQILDLIRDLQREFDSAVVIITHDLGVVAELADDIMVMYAGRAVERATAEEIFNAPQHPYTWGLLGSMPRLDRERSERLQPIPGSPPSLINVPAGCPFNPRCAYDSLNGDLSTTERPQFRDVGGGHHIACHLTADERTRIWDTEIRPKL</sequence>
<comment type="caution">
    <text evidence="9">The sequence shown here is derived from an EMBL/GenBank/DDBJ whole genome shotgun (WGS) entry which is preliminary data.</text>
</comment>
<dbReference type="GO" id="GO:0005886">
    <property type="term" value="C:plasma membrane"/>
    <property type="evidence" value="ECO:0007669"/>
    <property type="project" value="UniProtKB-SubCell"/>
</dbReference>
<dbReference type="FunFam" id="3.40.50.300:FF:000016">
    <property type="entry name" value="Oligopeptide ABC transporter ATP-binding component"/>
    <property type="match status" value="1"/>
</dbReference>
<dbReference type="GO" id="GO:0005524">
    <property type="term" value="F:ATP binding"/>
    <property type="evidence" value="ECO:0007669"/>
    <property type="project" value="UniProtKB-KW"/>
</dbReference>
<feature type="domain" description="ABC transporter" evidence="8">
    <location>
        <begin position="6"/>
        <end position="256"/>
    </location>
</feature>
<protein>
    <submittedName>
        <fullName evidence="9">Peptide ABC transporter ATP-binding protein</fullName>
    </submittedName>
</protein>
<dbReference type="EMBL" id="MKQR01000028">
    <property type="protein sequence ID" value="OLR89675.1"/>
    <property type="molecule type" value="Genomic_DNA"/>
</dbReference>
<evidence type="ECO:0000256" key="3">
    <source>
        <dbReference type="ARBA" id="ARBA00022448"/>
    </source>
</evidence>
<keyword evidence="6 9" id="KW-0067">ATP-binding</keyword>
<evidence type="ECO:0000256" key="5">
    <source>
        <dbReference type="ARBA" id="ARBA00022741"/>
    </source>
</evidence>
<evidence type="ECO:0000313" key="9">
    <source>
        <dbReference type="EMBL" id="OLR89675.1"/>
    </source>
</evidence>
<comment type="similarity">
    <text evidence="2">Belongs to the ABC transporter superfamily.</text>
</comment>
<keyword evidence="3" id="KW-0813">Transport</keyword>
<dbReference type="InterPro" id="IPR003593">
    <property type="entry name" value="AAA+_ATPase"/>
</dbReference>
<dbReference type="InterPro" id="IPR050388">
    <property type="entry name" value="ABC_Ni/Peptide_Import"/>
</dbReference>
<evidence type="ECO:0000256" key="2">
    <source>
        <dbReference type="ARBA" id="ARBA00005417"/>
    </source>
</evidence>
<evidence type="ECO:0000256" key="4">
    <source>
        <dbReference type="ARBA" id="ARBA00022475"/>
    </source>
</evidence>
<organism evidence="9 10">
    <name type="scientific">Actinokineospora bangkokensis</name>
    <dbReference type="NCBI Taxonomy" id="1193682"/>
    <lineage>
        <taxon>Bacteria</taxon>
        <taxon>Bacillati</taxon>
        <taxon>Actinomycetota</taxon>
        <taxon>Actinomycetes</taxon>
        <taxon>Pseudonocardiales</taxon>
        <taxon>Pseudonocardiaceae</taxon>
        <taxon>Actinokineospora</taxon>
    </lineage>
</organism>
<accession>A0A1Q9LCE0</accession>
<dbReference type="RefSeq" id="WP_075977884.1">
    <property type="nucleotide sequence ID" value="NZ_MKQR01000028.1"/>
</dbReference>
<evidence type="ECO:0000259" key="8">
    <source>
        <dbReference type="PROSITE" id="PS50893"/>
    </source>
</evidence>
<comment type="subcellular location">
    <subcellularLocation>
        <location evidence="1">Cell membrane</location>
        <topology evidence="1">Peripheral membrane protein</topology>
    </subcellularLocation>
</comment>
<keyword evidence="4" id="KW-1003">Cell membrane</keyword>
<dbReference type="OrthoDB" id="3327300at2"/>
<evidence type="ECO:0000256" key="6">
    <source>
        <dbReference type="ARBA" id="ARBA00022840"/>
    </source>
</evidence>
<evidence type="ECO:0000256" key="7">
    <source>
        <dbReference type="ARBA" id="ARBA00023136"/>
    </source>
</evidence>
<dbReference type="PROSITE" id="PS00211">
    <property type="entry name" value="ABC_TRANSPORTER_1"/>
    <property type="match status" value="1"/>
</dbReference>
<keyword evidence="10" id="KW-1185">Reference proteome</keyword>
<dbReference type="GO" id="GO:0016887">
    <property type="term" value="F:ATP hydrolysis activity"/>
    <property type="evidence" value="ECO:0007669"/>
    <property type="project" value="InterPro"/>
</dbReference>
<dbReference type="PANTHER" id="PTHR43297">
    <property type="entry name" value="OLIGOPEPTIDE TRANSPORT ATP-BINDING PROTEIN APPD"/>
    <property type="match status" value="1"/>
</dbReference>
<name>A0A1Q9LCE0_9PSEU</name>
<dbReference type="PROSITE" id="PS50893">
    <property type="entry name" value="ABC_TRANSPORTER_2"/>
    <property type="match status" value="1"/>
</dbReference>
<dbReference type="GO" id="GO:0015833">
    <property type="term" value="P:peptide transport"/>
    <property type="evidence" value="ECO:0007669"/>
    <property type="project" value="InterPro"/>
</dbReference>